<proteinExistence type="predicted"/>
<dbReference type="EMBL" id="DVML01000010">
    <property type="protein sequence ID" value="HIU22302.1"/>
    <property type="molecule type" value="Genomic_DNA"/>
</dbReference>
<organism evidence="1 2">
    <name type="scientific">Candidatus Fimihabitans intestinipullorum</name>
    <dbReference type="NCBI Taxonomy" id="2840820"/>
    <lineage>
        <taxon>Bacteria</taxon>
        <taxon>Bacillati</taxon>
        <taxon>Mycoplasmatota</taxon>
        <taxon>Mycoplasmatota incertae sedis</taxon>
        <taxon>Candidatus Fimihabitans</taxon>
    </lineage>
</organism>
<reference evidence="1" key="1">
    <citation type="submission" date="2020-10" db="EMBL/GenBank/DDBJ databases">
        <authorList>
            <person name="Gilroy R."/>
        </authorList>
    </citation>
    <scope>NUCLEOTIDE SEQUENCE</scope>
    <source>
        <strain evidence="1">CHK197-8231</strain>
    </source>
</reference>
<protein>
    <submittedName>
        <fullName evidence="1">Uncharacterized protein</fullName>
    </submittedName>
</protein>
<dbReference type="AlphaFoldDB" id="A0A9D1HUK7"/>
<dbReference type="Proteomes" id="UP000824087">
    <property type="component" value="Unassembled WGS sequence"/>
</dbReference>
<gene>
    <name evidence="1" type="ORF">IAD49_01835</name>
</gene>
<evidence type="ECO:0000313" key="2">
    <source>
        <dbReference type="Proteomes" id="UP000824087"/>
    </source>
</evidence>
<reference evidence="1" key="2">
    <citation type="journal article" date="2021" name="PeerJ">
        <title>Extensive microbial diversity within the chicken gut microbiome revealed by metagenomics and culture.</title>
        <authorList>
            <person name="Gilroy R."/>
            <person name="Ravi A."/>
            <person name="Getino M."/>
            <person name="Pursley I."/>
            <person name="Horton D.L."/>
            <person name="Alikhan N.F."/>
            <person name="Baker D."/>
            <person name="Gharbi K."/>
            <person name="Hall N."/>
            <person name="Watson M."/>
            <person name="Adriaenssens E.M."/>
            <person name="Foster-Nyarko E."/>
            <person name="Jarju S."/>
            <person name="Secka A."/>
            <person name="Antonio M."/>
            <person name="Oren A."/>
            <person name="Chaudhuri R.R."/>
            <person name="La Ragione R."/>
            <person name="Hildebrand F."/>
            <person name="Pallen M.J."/>
        </authorList>
    </citation>
    <scope>NUCLEOTIDE SEQUENCE</scope>
    <source>
        <strain evidence="1">CHK197-8231</strain>
    </source>
</reference>
<sequence length="251" mass="29294">MSKTLLPLKIYPKMIDKNKMKLKDYYKLSYTNAIALWNAIDYFGDYLTRKYKKIASDGTPTLQLLFIAPNEIQKESNGLNYCNHQLVVSMEQYCKEEVKHAVFQLEVVTNMTDMLLIAHPTNVEKSLEIPEVQIHLKAITDEKNFLIPDSGGCYVKDVVSYLWEMVYENGEVTEAYLGMDKQKLDILGISYKLRRAYYAGINHGLLPVRKEEVPRLLDISTDLYEIYTHSFVDQRIRETSCEKKYQYKRNS</sequence>
<accession>A0A9D1HUK7</accession>
<evidence type="ECO:0000313" key="1">
    <source>
        <dbReference type="EMBL" id="HIU22302.1"/>
    </source>
</evidence>
<comment type="caution">
    <text evidence="1">The sequence shown here is derived from an EMBL/GenBank/DDBJ whole genome shotgun (WGS) entry which is preliminary data.</text>
</comment>
<name>A0A9D1HUK7_9BACT</name>